<organism evidence="2 3">
    <name type="scientific">Bariatricus massiliensis</name>
    <dbReference type="NCBI Taxonomy" id="1745713"/>
    <lineage>
        <taxon>Bacteria</taxon>
        <taxon>Bacillati</taxon>
        <taxon>Bacillota</taxon>
        <taxon>Clostridia</taxon>
        <taxon>Lachnospirales</taxon>
        <taxon>Lachnospiraceae</taxon>
        <taxon>Bariatricus</taxon>
    </lineage>
</organism>
<reference evidence="2 3" key="1">
    <citation type="submission" date="2021-10" db="EMBL/GenBank/DDBJ databases">
        <title>Collection of gut derived symbiotic bacterial strains cultured from healthy donors.</title>
        <authorList>
            <person name="Lin H."/>
            <person name="Littmann E."/>
            <person name="Kohout C."/>
            <person name="Pamer E.G."/>
        </authorList>
    </citation>
    <scope>NUCLEOTIDE SEQUENCE [LARGE SCALE GENOMIC DNA]</scope>
    <source>
        <strain evidence="2 3">DFI.1.165</strain>
    </source>
</reference>
<keyword evidence="3" id="KW-1185">Reference proteome</keyword>
<feature type="transmembrane region" description="Helical" evidence="1">
    <location>
        <begin position="211"/>
        <end position="244"/>
    </location>
</feature>
<comment type="caution">
    <text evidence="2">The sequence shown here is derived from an EMBL/GenBank/DDBJ whole genome shotgun (WGS) entry which is preliminary data.</text>
</comment>
<feature type="transmembrane region" description="Helical" evidence="1">
    <location>
        <begin position="264"/>
        <end position="290"/>
    </location>
</feature>
<proteinExistence type="predicted"/>
<dbReference type="RefSeq" id="WP_066735831.1">
    <property type="nucleotide sequence ID" value="NZ_JAJCIQ010000020.1"/>
</dbReference>
<feature type="transmembrane region" description="Helical" evidence="1">
    <location>
        <begin position="169"/>
        <end position="190"/>
    </location>
</feature>
<dbReference type="PANTHER" id="PTHR37305">
    <property type="entry name" value="INTEGRAL MEMBRANE PROTEIN-RELATED"/>
    <property type="match status" value="1"/>
</dbReference>
<sequence length="385" mass="43721">MNVTGRLYVYEIRKIIHRKIVWIAGAVMVLLCVFLSVSDLVSSVYDGEISGYERMKIVRQYARNLSGRRIDDTLLKEMQDSYREGAAEGEVRAYLPIYMFVQDITGADEVSQEIDSEGLYLMRQDSISQNRADQMLTEKERQYWSEKDSKIETPFTYEYGDGWSNLWEYAYTINYMLLLMITISLSNVFSMEHFGKTDAIILCSQYGKKQLYLAKILAGITFGAVTAIILFGVSAVSSIAIYGADGFHTALQIAFPMSSWTMSIGGAVLVLLFILILVSVLYSIVIMFLSEALKNSVAVMAIPVGIMILTMLVDIPYQFRLVSQIYDLLPTNLLTAWELWDDRLVSVFGKYLTNFQIAPIIYCVTAALLFFVGKRIYERYQIGAR</sequence>
<dbReference type="Proteomes" id="UP001299546">
    <property type="component" value="Unassembled WGS sequence"/>
</dbReference>
<keyword evidence="1" id="KW-0812">Transmembrane</keyword>
<evidence type="ECO:0000313" key="3">
    <source>
        <dbReference type="Proteomes" id="UP001299546"/>
    </source>
</evidence>
<accession>A0ABS8DMK5</accession>
<evidence type="ECO:0000256" key="1">
    <source>
        <dbReference type="SAM" id="Phobius"/>
    </source>
</evidence>
<keyword evidence="1" id="KW-1133">Transmembrane helix</keyword>
<feature type="transmembrane region" description="Helical" evidence="1">
    <location>
        <begin position="351"/>
        <end position="372"/>
    </location>
</feature>
<evidence type="ECO:0000313" key="2">
    <source>
        <dbReference type="EMBL" id="MCB7389267.1"/>
    </source>
</evidence>
<feature type="transmembrane region" description="Helical" evidence="1">
    <location>
        <begin position="297"/>
        <end position="319"/>
    </location>
</feature>
<gene>
    <name evidence="2" type="ORF">LIZ65_18455</name>
</gene>
<protein>
    <submittedName>
        <fullName evidence="2">ABC transporter permease</fullName>
    </submittedName>
</protein>
<name>A0ABS8DMK5_9FIRM</name>
<dbReference type="EMBL" id="JAJCIS010000021">
    <property type="protein sequence ID" value="MCB7389267.1"/>
    <property type="molecule type" value="Genomic_DNA"/>
</dbReference>
<keyword evidence="1" id="KW-0472">Membrane</keyword>
<dbReference type="PANTHER" id="PTHR37305:SF1">
    <property type="entry name" value="MEMBRANE PROTEIN"/>
    <property type="match status" value="1"/>
</dbReference>
<feature type="transmembrane region" description="Helical" evidence="1">
    <location>
        <begin position="20"/>
        <end position="37"/>
    </location>
</feature>